<dbReference type="OrthoDB" id="10387112at2759"/>
<dbReference type="Gene3D" id="1.10.8.10">
    <property type="entry name" value="DNA helicase RuvA subunit, C-terminal domain"/>
    <property type="match status" value="1"/>
</dbReference>
<proteinExistence type="predicted"/>
<dbReference type="PROSITE" id="PS50030">
    <property type="entry name" value="UBA"/>
    <property type="match status" value="1"/>
</dbReference>
<dbReference type="Proteomes" id="UP000030665">
    <property type="component" value="Unassembled WGS sequence"/>
</dbReference>
<evidence type="ECO:0000256" key="1">
    <source>
        <dbReference type="SAM" id="MobiDB-lite"/>
    </source>
</evidence>
<dbReference type="SUPFAM" id="SSF46934">
    <property type="entry name" value="UBA-like"/>
    <property type="match status" value="1"/>
</dbReference>
<organism evidence="3 4">
    <name type="scientific">Trichuris trichiura</name>
    <name type="common">Whipworm</name>
    <name type="synonym">Trichocephalus trichiurus</name>
    <dbReference type="NCBI Taxonomy" id="36087"/>
    <lineage>
        <taxon>Eukaryota</taxon>
        <taxon>Metazoa</taxon>
        <taxon>Ecdysozoa</taxon>
        <taxon>Nematoda</taxon>
        <taxon>Enoplea</taxon>
        <taxon>Dorylaimia</taxon>
        <taxon>Trichinellida</taxon>
        <taxon>Trichuridae</taxon>
        <taxon>Trichuris</taxon>
    </lineage>
</organism>
<dbReference type="AlphaFoldDB" id="A0A077ZAY4"/>
<dbReference type="STRING" id="36087.A0A077ZAY4"/>
<dbReference type="EMBL" id="HG805983">
    <property type="protein sequence ID" value="CDW55825.1"/>
    <property type="molecule type" value="Genomic_DNA"/>
</dbReference>
<evidence type="ECO:0000313" key="3">
    <source>
        <dbReference type="EMBL" id="CDW55825.1"/>
    </source>
</evidence>
<protein>
    <recommendedName>
        <fullName evidence="2">UBA domain-containing protein</fullName>
    </recommendedName>
</protein>
<keyword evidence="4" id="KW-1185">Reference proteome</keyword>
<reference evidence="3" key="2">
    <citation type="submission" date="2014-03" db="EMBL/GenBank/DDBJ databases">
        <title>The whipworm genome and dual-species transcriptomics of an intimate host-pathogen interaction.</title>
        <authorList>
            <person name="Foth B.J."/>
            <person name="Tsai I.J."/>
            <person name="Reid A.J."/>
            <person name="Bancroft A.J."/>
            <person name="Nichol S."/>
            <person name="Tracey A."/>
            <person name="Holroyd N."/>
            <person name="Cotton J.A."/>
            <person name="Stanley E.J."/>
            <person name="Zarowiecki M."/>
            <person name="Liu J.Z."/>
            <person name="Huckvale T."/>
            <person name="Cooper P.J."/>
            <person name="Grencis R.K."/>
            <person name="Berriman M."/>
        </authorList>
    </citation>
    <scope>NUCLEOTIDE SEQUENCE [LARGE SCALE GENOMIC DNA]</scope>
</reference>
<feature type="domain" description="UBA" evidence="2">
    <location>
        <begin position="295"/>
        <end position="336"/>
    </location>
</feature>
<dbReference type="InterPro" id="IPR029071">
    <property type="entry name" value="Ubiquitin-like_domsf"/>
</dbReference>
<dbReference type="SUPFAM" id="SSF54236">
    <property type="entry name" value="Ubiquitin-like"/>
    <property type="match status" value="1"/>
</dbReference>
<feature type="region of interest" description="Disordered" evidence="1">
    <location>
        <begin position="253"/>
        <end position="274"/>
    </location>
</feature>
<name>A0A077ZAY4_TRITR</name>
<reference evidence="3" key="1">
    <citation type="submission" date="2014-01" db="EMBL/GenBank/DDBJ databases">
        <authorList>
            <person name="Aslett M."/>
        </authorList>
    </citation>
    <scope>NUCLEOTIDE SEQUENCE</scope>
</reference>
<feature type="region of interest" description="Disordered" evidence="1">
    <location>
        <begin position="209"/>
        <end position="232"/>
    </location>
</feature>
<feature type="compositionally biased region" description="Polar residues" evidence="1">
    <location>
        <begin position="256"/>
        <end position="274"/>
    </location>
</feature>
<accession>A0A077ZAY4</accession>
<evidence type="ECO:0000313" key="4">
    <source>
        <dbReference type="Proteomes" id="UP000030665"/>
    </source>
</evidence>
<sequence>MVRAWLLFTGGEKKIMDANDCDTVESLKKKFAPHFECDHDQLEALLLAKRLPDNTHLTADAGIDDKAIITLLRRKCPAKVSCSEPPSKEEVENDVRAFREVVFVNEEDVNRQKIYELRKLTSNVQFVDEMVASIPSLSSDPIVRNVIHDWPLLLRWTCKPDVYKVADSHPTFPKVLAYLANALKKRTSSADGQLNDVRSQIRFERMVLGSDSDTDVSSDDNNPTGSALNVPQLRTLPLSPELAAAFDMMMGRRRVPSQSSGEQADPVPSTSESQRPLFTTQMLQQAIQSRTSFGHELQQSLERFHEMGFIDDEENKRILAQCNYDFDRALEMIIQRREENDNFS</sequence>
<evidence type="ECO:0000259" key="2">
    <source>
        <dbReference type="PROSITE" id="PS50030"/>
    </source>
</evidence>
<dbReference type="CDD" id="cd17039">
    <property type="entry name" value="Ubl_ubiquitin_like"/>
    <property type="match status" value="1"/>
</dbReference>
<dbReference type="InterPro" id="IPR015940">
    <property type="entry name" value="UBA"/>
</dbReference>
<gene>
    <name evidence="3" type="ORF">TTRE_0000409801</name>
</gene>
<dbReference type="InterPro" id="IPR009060">
    <property type="entry name" value="UBA-like_sf"/>
</dbReference>